<dbReference type="PANTHER" id="PTHR24126">
    <property type="entry name" value="ANKYRIN REPEAT, PH AND SEC7 DOMAIN CONTAINING PROTEIN SECG-RELATED"/>
    <property type="match status" value="1"/>
</dbReference>
<dbReference type="SMART" id="SM00248">
    <property type="entry name" value="ANK"/>
    <property type="match status" value="7"/>
</dbReference>
<dbReference type="Proteomes" id="UP000434172">
    <property type="component" value="Unassembled WGS sequence"/>
</dbReference>
<evidence type="ECO:0000259" key="4">
    <source>
        <dbReference type="Pfam" id="PF24883"/>
    </source>
</evidence>
<dbReference type="PANTHER" id="PTHR24126:SF14">
    <property type="entry name" value="ANK_REP_REGION DOMAIN-CONTAINING PROTEIN"/>
    <property type="match status" value="1"/>
</dbReference>
<dbReference type="Gene3D" id="1.25.40.20">
    <property type="entry name" value="Ankyrin repeat-containing domain"/>
    <property type="match status" value="2"/>
</dbReference>
<dbReference type="OrthoDB" id="448455at2759"/>
<evidence type="ECO:0000313" key="5">
    <source>
        <dbReference type="EMBL" id="KAF0330670.1"/>
    </source>
</evidence>
<feature type="repeat" description="ANK" evidence="3">
    <location>
        <begin position="803"/>
        <end position="835"/>
    </location>
</feature>
<dbReference type="Pfam" id="PF24883">
    <property type="entry name" value="NPHP3_N"/>
    <property type="match status" value="1"/>
</dbReference>
<proteinExistence type="predicted"/>
<evidence type="ECO:0000256" key="3">
    <source>
        <dbReference type="PROSITE-ProRule" id="PRU00023"/>
    </source>
</evidence>
<dbReference type="SUPFAM" id="SSF48403">
    <property type="entry name" value="Ankyrin repeat"/>
    <property type="match status" value="2"/>
</dbReference>
<dbReference type="Pfam" id="PF12796">
    <property type="entry name" value="Ank_2"/>
    <property type="match status" value="2"/>
</dbReference>
<dbReference type="InterPro" id="IPR056884">
    <property type="entry name" value="NPHP3-like_N"/>
</dbReference>
<organism evidence="5 6">
    <name type="scientific">Colletotrichum asianum</name>
    <dbReference type="NCBI Taxonomy" id="702518"/>
    <lineage>
        <taxon>Eukaryota</taxon>
        <taxon>Fungi</taxon>
        <taxon>Dikarya</taxon>
        <taxon>Ascomycota</taxon>
        <taxon>Pezizomycotina</taxon>
        <taxon>Sordariomycetes</taxon>
        <taxon>Hypocreomycetidae</taxon>
        <taxon>Glomerellales</taxon>
        <taxon>Glomerellaceae</taxon>
        <taxon>Colletotrichum</taxon>
        <taxon>Colletotrichum gloeosporioides species complex</taxon>
    </lineage>
</organism>
<dbReference type="Gene3D" id="3.40.50.300">
    <property type="entry name" value="P-loop containing nucleotide triphosphate hydrolases"/>
    <property type="match status" value="1"/>
</dbReference>
<keyword evidence="6" id="KW-1185">Reference proteome</keyword>
<feature type="repeat" description="ANK" evidence="3">
    <location>
        <begin position="903"/>
        <end position="935"/>
    </location>
</feature>
<dbReference type="AlphaFoldDB" id="A0A8H3ZYI0"/>
<evidence type="ECO:0000313" key="6">
    <source>
        <dbReference type="Proteomes" id="UP000434172"/>
    </source>
</evidence>
<gene>
    <name evidence="5" type="ORF">GQ607_002074</name>
</gene>
<evidence type="ECO:0000256" key="1">
    <source>
        <dbReference type="ARBA" id="ARBA00022737"/>
    </source>
</evidence>
<dbReference type="EMBL" id="WOWK01000006">
    <property type="protein sequence ID" value="KAF0330670.1"/>
    <property type="molecule type" value="Genomic_DNA"/>
</dbReference>
<evidence type="ECO:0000256" key="2">
    <source>
        <dbReference type="ARBA" id="ARBA00023043"/>
    </source>
</evidence>
<dbReference type="PROSITE" id="PS50297">
    <property type="entry name" value="ANK_REP_REGION"/>
    <property type="match status" value="3"/>
</dbReference>
<keyword evidence="2 3" id="KW-0040">ANK repeat</keyword>
<keyword evidence="1" id="KW-0677">Repeat</keyword>
<dbReference type="InterPro" id="IPR036770">
    <property type="entry name" value="Ankyrin_rpt-contain_sf"/>
</dbReference>
<dbReference type="PROSITE" id="PS50088">
    <property type="entry name" value="ANK_REPEAT"/>
    <property type="match status" value="3"/>
</dbReference>
<feature type="repeat" description="ANK" evidence="3">
    <location>
        <begin position="618"/>
        <end position="650"/>
    </location>
</feature>
<dbReference type="InterPro" id="IPR027417">
    <property type="entry name" value="P-loop_NTPase"/>
</dbReference>
<reference evidence="5 6" key="1">
    <citation type="submission" date="2019-12" db="EMBL/GenBank/DDBJ databases">
        <title>A genome sequence resource for the geographically widespread anthracnose pathogen Colletotrichum asianum.</title>
        <authorList>
            <person name="Meng Y."/>
        </authorList>
    </citation>
    <scope>NUCLEOTIDE SEQUENCE [LARGE SCALE GENOMIC DNA]</scope>
    <source>
        <strain evidence="5 6">ICMP 18580</strain>
    </source>
</reference>
<feature type="domain" description="Nephrocystin 3-like N-terminal" evidence="4">
    <location>
        <begin position="81"/>
        <end position="232"/>
    </location>
</feature>
<protein>
    <submittedName>
        <fullName evidence="5">Ankyrin repeat protein</fullName>
    </submittedName>
</protein>
<comment type="caution">
    <text evidence="5">The sequence shown here is derived from an EMBL/GenBank/DDBJ whole genome shotgun (WGS) entry which is preliminary data.</text>
</comment>
<accession>A0A8H3ZYI0</accession>
<dbReference type="SUPFAM" id="SSF52540">
    <property type="entry name" value="P-loop containing nucleoside triphosphate hydrolases"/>
    <property type="match status" value="1"/>
</dbReference>
<dbReference type="InterPro" id="IPR002110">
    <property type="entry name" value="Ankyrin_rpt"/>
</dbReference>
<sequence length="1101" mass="124214">MQEGQSTYNIEARGSSNSINGNVFGDVNIFPTDPGSPLGHTGPKTFPWLSSLDFAAFHKKVREEADLEKRGDRESYNGTHTGQWLLESGTFDRWKSKEIRQLWYYGMAGAGKTTLVSIIIDKMRHLRSHHREQHSVEQLLGSILKQMIGVDEVGKLAPEISHALRADGTGTMATVTPKDIADLIHGMSGKEHTYIVIDAIDEADEATRGALIEHLTPRKQQGNGISLLVTSRRCKDFDYLTEHFHKEEVFADETDIHLLVDHLFATKKSLGRLARTNSGLQPQVREAVTKASNRMFLAAKLQIAHLTPISDQRTLSEPPLNEEVLKLRHKLLEIGDPKKDMEEDARWAYWVLAWICLSPQSLGLSELREALARHPEQPMHLTRKDLDAQEMIKDICEGLVTFSEGKFSLVHYTTRVYFEERSATYFDKGHRTMESYASLDRWISSDPLMRHAAKWLGYHLRNSGSGLRDETIAKTVSLITDGPKMDFFYRLLDHMALIKPKLRRFPWDAGSQCQNFMIPSGRANPTRRSLILTTSRKCDDCEEILSPQYLDIVLRYTMYLLDIQEKFDTFGKDSDHLGDQDFMYPEKTFQLRDLKEGSVPVLHKILENNQDLNSLDAYNRTPVVVALQEGNIDIMDTCLKRGAQVNLADTEGRRLLLQVAQREDGSRKVVQSIIRQNRPYLNVEVGLGSMRNIPLLMGCIAIAGLSPLGYFSPPVERAYRRVFQGGGLMDLYQKQRSDNILDAADCGDVEAIERLVRDQRMSILERDPQVTMLTAFVAVESNQTNFLLALLDAGVNINVRDFEGNTLLHRATTRGNSTLVKGLLERNIDVKARNDVGLTAWAIGLKPGNQEVIDLLANHGARDPEARTADGLPVLYRPAAGGHLSDVQFLIRNGTNPSARTDYDWAPLHWAANNGHVECVRALVRAGAEHSPISDTFVTPLDLAIRQGHREIVSLLKFQGALRGDSPRIGSISYFPTLSGSSDDLDGRFASGSRAKKPAKYNNHKELNDNVIRDQRKFEAALLRLGKMHFVTALAKKKVFSFFFRDIKDVVQEYGGYGEGQVTIYEDVSRRWDSRIEKLKQRSEVIEIVSYKEDEEVPDRV</sequence>
<name>A0A8H3ZYI0_9PEZI</name>